<keyword evidence="3 8" id="KW-0028">Amino-acid biosynthesis</keyword>
<evidence type="ECO:0000256" key="6">
    <source>
        <dbReference type="ARBA" id="ARBA00023141"/>
    </source>
</evidence>
<evidence type="ECO:0000256" key="4">
    <source>
        <dbReference type="ARBA" id="ARBA00022793"/>
    </source>
</evidence>
<dbReference type="EC" id="4.1.1.48" evidence="8"/>
<dbReference type="Gene3D" id="3.20.20.70">
    <property type="entry name" value="Aldolase class I"/>
    <property type="match status" value="1"/>
</dbReference>
<dbReference type="InterPro" id="IPR013798">
    <property type="entry name" value="Indole-3-glycerol_P_synth_dom"/>
</dbReference>
<gene>
    <name evidence="8 10" type="primary">trpC</name>
    <name evidence="10" type="ORF">GCM10020260_18620</name>
</gene>
<dbReference type="Proteomes" id="UP001501736">
    <property type="component" value="Unassembled WGS sequence"/>
</dbReference>
<evidence type="ECO:0000259" key="9">
    <source>
        <dbReference type="Pfam" id="PF00218"/>
    </source>
</evidence>
<dbReference type="Pfam" id="PF00218">
    <property type="entry name" value="IGPS"/>
    <property type="match status" value="1"/>
</dbReference>
<dbReference type="InterPro" id="IPR011060">
    <property type="entry name" value="RibuloseP-bd_barrel"/>
</dbReference>
<proteinExistence type="inferred from homology"/>
<dbReference type="PANTHER" id="PTHR22854:SF2">
    <property type="entry name" value="INDOLE-3-GLYCEROL-PHOSPHATE SYNTHASE"/>
    <property type="match status" value="1"/>
</dbReference>
<comment type="similarity">
    <text evidence="8">Belongs to the TrpC family.</text>
</comment>
<dbReference type="CDD" id="cd00331">
    <property type="entry name" value="IGPS"/>
    <property type="match status" value="1"/>
</dbReference>
<comment type="caution">
    <text evidence="10">The sequence shown here is derived from an EMBL/GenBank/DDBJ whole genome shotgun (WGS) entry which is preliminary data.</text>
</comment>
<comment type="pathway">
    <text evidence="2 8">Amino-acid biosynthesis; L-tryptophan biosynthesis; L-tryptophan from chorismate: step 4/5.</text>
</comment>
<dbReference type="InterPro" id="IPR045186">
    <property type="entry name" value="Indole-3-glycerol_P_synth"/>
</dbReference>
<keyword evidence="6 8" id="KW-0057">Aromatic amino acid biosynthesis</keyword>
<dbReference type="InterPro" id="IPR001468">
    <property type="entry name" value="Indole-3-GlycerolPSynthase_CS"/>
</dbReference>
<evidence type="ECO:0000313" key="10">
    <source>
        <dbReference type="EMBL" id="GAA3285675.1"/>
    </source>
</evidence>
<comment type="catalytic activity">
    <reaction evidence="1 8">
        <text>1-(2-carboxyphenylamino)-1-deoxy-D-ribulose 5-phosphate + H(+) = (1S,2R)-1-C-(indol-3-yl)glycerol 3-phosphate + CO2 + H2O</text>
        <dbReference type="Rhea" id="RHEA:23476"/>
        <dbReference type="ChEBI" id="CHEBI:15377"/>
        <dbReference type="ChEBI" id="CHEBI:15378"/>
        <dbReference type="ChEBI" id="CHEBI:16526"/>
        <dbReference type="ChEBI" id="CHEBI:58613"/>
        <dbReference type="ChEBI" id="CHEBI:58866"/>
        <dbReference type="EC" id="4.1.1.48"/>
    </reaction>
</comment>
<dbReference type="NCBIfam" id="NF001377">
    <property type="entry name" value="PRK00278.2-4"/>
    <property type="match status" value="1"/>
</dbReference>
<dbReference type="HAMAP" id="MF_00134_B">
    <property type="entry name" value="IGPS_B"/>
    <property type="match status" value="1"/>
</dbReference>
<evidence type="ECO:0000256" key="5">
    <source>
        <dbReference type="ARBA" id="ARBA00022822"/>
    </source>
</evidence>
<evidence type="ECO:0000256" key="1">
    <source>
        <dbReference type="ARBA" id="ARBA00001633"/>
    </source>
</evidence>
<dbReference type="PROSITE" id="PS00614">
    <property type="entry name" value="IGPS"/>
    <property type="match status" value="1"/>
</dbReference>
<keyword evidence="4 8" id="KW-0210">Decarboxylase</keyword>
<dbReference type="PANTHER" id="PTHR22854">
    <property type="entry name" value="TRYPTOPHAN BIOSYNTHESIS PROTEIN"/>
    <property type="match status" value="1"/>
</dbReference>
<evidence type="ECO:0000256" key="2">
    <source>
        <dbReference type="ARBA" id="ARBA00004696"/>
    </source>
</evidence>
<feature type="domain" description="Indole-3-glycerol phosphate synthase" evidence="9">
    <location>
        <begin position="20"/>
        <end position="275"/>
    </location>
</feature>
<dbReference type="InterPro" id="IPR013785">
    <property type="entry name" value="Aldolase_TIM"/>
</dbReference>
<dbReference type="NCBIfam" id="NF001369">
    <property type="entry name" value="PRK00278.1-1"/>
    <property type="match status" value="1"/>
</dbReference>
<evidence type="ECO:0000256" key="8">
    <source>
        <dbReference type="HAMAP-Rule" id="MF_00134"/>
    </source>
</evidence>
<reference evidence="11" key="1">
    <citation type="journal article" date="2019" name="Int. J. Syst. Evol. Microbiol.">
        <title>The Global Catalogue of Microorganisms (GCM) 10K type strain sequencing project: providing services to taxonomists for standard genome sequencing and annotation.</title>
        <authorList>
            <consortium name="The Broad Institute Genomics Platform"/>
            <consortium name="The Broad Institute Genome Sequencing Center for Infectious Disease"/>
            <person name="Wu L."/>
            <person name="Ma J."/>
        </authorList>
    </citation>
    <scope>NUCLEOTIDE SEQUENCE [LARGE SCALE GENOMIC DNA]</scope>
    <source>
        <strain evidence="11">JCM 11483</strain>
    </source>
</reference>
<dbReference type="RefSeq" id="WP_344720578.1">
    <property type="nucleotide sequence ID" value="NZ_BAAAYG010000007.1"/>
</dbReference>
<evidence type="ECO:0000313" key="11">
    <source>
        <dbReference type="Proteomes" id="UP001501736"/>
    </source>
</evidence>
<accession>A0ABP6RD69</accession>
<organism evidence="10 11">
    <name type="scientific">Nesterenkonia halobia</name>
    <dbReference type="NCBI Taxonomy" id="37922"/>
    <lineage>
        <taxon>Bacteria</taxon>
        <taxon>Bacillati</taxon>
        <taxon>Actinomycetota</taxon>
        <taxon>Actinomycetes</taxon>
        <taxon>Micrococcales</taxon>
        <taxon>Micrococcaceae</taxon>
        <taxon>Nesterenkonia</taxon>
    </lineage>
</organism>
<keyword evidence="5 8" id="KW-0822">Tryptophan biosynthesis</keyword>
<keyword evidence="11" id="KW-1185">Reference proteome</keyword>
<sequence length="285" mass="29443">MQQSASSSGVAADGTSGTVLDQIIAGVREDLATRRAAVPPEEIAARARRAQQEAPARDARAALAGGRDDAAGVRILAEVKRSSPSKGALAEIPDPAELAAAYAAGGASAVSVLTEPRRFGGSLADLDAVRAAVDVPVLRKDFMVDEYQFHEARAHGADMVLLIVAALDDARLRDYLALTRELGMEALVEAHTAEEIERAAAVGARIVGINVRNLKTLDVDVAHYATLAGQLPADVVRVAESGVDGPGVVADYARDGADAVLVGEALVRDGDPGAALGRFRAASRA</sequence>
<dbReference type="SUPFAM" id="SSF51366">
    <property type="entry name" value="Ribulose-phoshate binding barrel"/>
    <property type="match status" value="1"/>
</dbReference>
<evidence type="ECO:0000256" key="7">
    <source>
        <dbReference type="ARBA" id="ARBA00023239"/>
    </source>
</evidence>
<keyword evidence="7 8" id="KW-0456">Lyase</keyword>
<dbReference type="EMBL" id="BAAAYG010000007">
    <property type="protein sequence ID" value="GAA3285675.1"/>
    <property type="molecule type" value="Genomic_DNA"/>
</dbReference>
<evidence type="ECO:0000256" key="3">
    <source>
        <dbReference type="ARBA" id="ARBA00022605"/>
    </source>
</evidence>
<name>A0ABP6RD69_9MICC</name>
<protein>
    <recommendedName>
        <fullName evidence="8">Indole-3-glycerol phosphate synthase</fullName>
        <shortName evidence="8">IGPS</shortName>
        <ecNumber evidence="8">4.1.1.48</ecNumber>
    </recommendedName>
</protein>